<name>A0A8X8Y806_SALSN</name>
<comment type="caution">
    <text evidence="1">The sequence shown here is derived from an EMBL/GenBank/DDBJ whole genome shotgun (WGS) entry which is preliminary data.</text>
</comment>
<protein>
    <submittedName>
        <fullName evidence="1">Uncharacterized protein</fullName>
    </submittedName>
</protein>
<accession>A0A8X8Y806</accession>
<reference evidence="1" key="2">
    <citation type="submission" date="2020-08" db="EMBL/GenBank/DDBJ databases">
        <title>Plant Genome Project.</title>
        <authorList>
            <person name="Zhang R.-G."/>
        </authorList>
    </citation>
    <scope>NUCLEOTIDE SEQUENCE</scope>
    <source>
        <strain evidence="1">Huo1</strain>
        <tissue evidence="1">Leaf</tissue>
    </source>
</reference>
<gene>
    <name evidence="1" type="ORF">SASPL_111405</name>
</gene>
<evidence type="ECO:0000313" key="1">
    <source>
        <dbReference type="EMBL" id="KAG6427165.1"/>
    </source>
</evidence>
<dbReference type="AlphaFoldDB" id="A0A8X8Y806"/>
<dbReference type="Proteomes" id="UP000298416">
    <property type="component" value="Unassembled WGS sequence"/>
</dbReference>
<dbReference type="Gene3D" id="3.40.50.2000">
    <property type="entry name" value="Glycogen Phosphorylase B"/>
    <property type="match status" value="1"/>
</dbReference>
<dbReference type="SUPFAM" id="SSF53756">
    <property type="entry name" value="UDP-Glycosyltransferase/glycogen phosphorylase"/>
    <property type="match status" value="1"/>
</dbReference>
<reference evidence="1" key="1">
    <citation type="submission" date="2018-01" db="EMBL/GenBank/DDBJ databases">
        <authorList>
            <person name="Mao J.F."/>
        </authorList>
    </citation>
    <scope>NUCLEOTIDE SEQUENCE</scope>
    <source>
        <strain evidence="1">Huo1</strain>
        <tissue evidence="1">Leaf</tissue>
    </source>
</reference>
<evidence type="ECO:0000313" key="2">
    <source>
        <dbReference type="Proteomes" id="UP000298416"/>
    </source>
</evidence>
<keyword evidence="2" id="KW-1185">Reference proteome</keyword>
<sequence>MGSKPRIPASTAAGRLKRRLREPALPTQFRQQRFVSFRQASGADEPHPLRASGIEDAARFTRLIQGSHALAIHACMELEGDYLNLLSKIIGKSVFPVGCLPPAEEKRMIMTEEPWSKICDWLDKQEASSVVFCGVRERVQIVERGNP</sequence>
<dbReference type="EMBL" id="PNBA02000004">
    <property type="protein sequence ID" value="KAG6427165.1"/>
    <property type="molecule type" value="Genomic_DNA"/>
</dbReference>
<organism evidence="1">
    <name type="scientific">Salvia splendens</name>
    <name type="common">Scarlet sage</name>
    <dbReference type="NCBI Taxonomy" id="180675"/>
    <lineage>
        <taxon>Eukaryota</taxon>
        <taxon>Viridiplantae</taxon>
        <taxon>Streptophyta</taxon>
        <taxon>Embryophyta</taxon>
        <taxon>Tracheophyta</taxon>
        <taxon>Spermatophyta</taxon>
        <taxon>Magnoliopsida</taxon>
        <taxon>eudicotyledons</taxon>
        <taxon>Gunneridae</taxon>
        <taxon>Pentapetalae</taxon>
        <taxon>asterids</taxon>
        <taxon>lamiids</taxon>
        <taxon>Lamiales</taxon>
        <taxon>Lamiaceae</taxon>
        <taxon>Nepetoideae</taxon>
        <taxon>Mentheae</taxon>
        <taxon>Salviinae</taxon>
        <taxon>Salvia</taxon>
        <taxon>Salvia subgen. Calosphace</taxon>
        <taxon>core Calosphace</taxon>
    </lineage>
</organism>
<proteinExistence type="predicted"/>